<keyword evidence="3" id="KW-0808">Transferase</keyword>
<evidence type="ECO:0000313" key="8">
    <source>
        <dbReference type="EMBL" id="QNS31057.1"/>
    </source>
</evidence>
<evidence type="ECO:0000256" key="3">
    <source>
        <dbReference type="ARBA" id="ARBA00022679"/>
    </source>
</evidence>
<dbReference type="EC" id="2.7.7.48" evidence="1"/>
<evidence type="ECO:0000256" key="1">
    <source>
        <dbReference type="ARBA" id="ARBA00012494"/>
    </source>
</evidence>
<dbReference type="InterPro" id="IPR007099">
    <property type="entry name" value="RNA-dir_pol_NSvirus"/>
</dbReference>
<accession>A0A7H1D353</accession>
<evidence type="ECO:0000256" key="5">
    <source>
        <dbReference type="ARBA" id="ARBA00030436"/>
    </source>
</evidence>
<dbReference type="EMBL" id="MN764154">
    <property type="protein sequence ID" value="QNS31057.1"/>
    <property type="molecule type" value="Genomic_RNA"/>
</dbReference>
<evidence type="ECO:0000256" key="6">
    <source>
        <dbReference type="ARBA" id="ARBA00031012"/>
    </source>
</evidence>
<name>A0A7H1D353_9VIRU</name>
<dbReference type="GO" id="GO:0003968">
    <property type="term" value="F:RNA-directed RNA polymerase activity"/>
    <property type="evidence" value="ECO:0007669"/>
    <property type="project" value="UniProtKB-EC"/>
</dbReference>
<sequence>MDYETIEKALNAPGPVSAAAYLRKDKKTLFEFYKKQGKKVSKIYLSIHSKIQWGGMREIFSMAVESKLNQQIIEKSFGGICRLVENEMISIPSDRRNVWLHSMIHQRVNKDSYVLSYDYRRWGPHSNFLKYKYMVLGMINILPPSFVELFLKLTEGMTNKRIIIKKEDLRAIYNHFICREVFDSNDINYHADYITIKYPHSFVMGIYNYLSSIFHAGSQLLFRHLLNMSKLKKKDKKLDFYGIAHSDDAQAIVDVSSREMLEKVVHSYEVFNKHLNHMQSNKKCMIDKKNSEVISILRVSHEIVTMLAKLSAGLTITPSYKGYVNEMKAISSKVVELLANGATFSQAYKVNRIITHLLSFHMYGLNEPLYHYPIEVLGTPDEHPMIQLMYGTNASLFKSYYYNKELYLKATKLLQDSKVNVTEGFNYLSHTRNEMHSFYQTEKEKVPQYLQKFLDSDTLLMNKFPYNTLSKLQIVSKLKDQNFAAALAGGHLMNGISYLFRNNSKFCYSYKDDIMVPYYLRKVLLEDINQTMPAEDNGVLENMMETFKIFETISNKMELRRSETKLKPCDLKMHNSIIRSLTNMNHRKLLCYVSEPEYRNLLTFSNEEMKQIELFEEITENYSLDDKKLLAENICQRSYRHFYFYSSIPTDKRIVSNNTDLLNLVSYNSFRGYFMENLKGHKLPELISDQKNRVLIEAIYVIRDMVKFIPESLRSNFLNNFQVQFENETLSLKQLRLKLNKYLGTYYSVMKYQLGFLINDKKNAEYLNLNLPLIWYGKRQQGAGSTWFGEGSNSLMTRESLITIIYNNSQVSKIHLNEDYEEDDLNYFVSELSLTGVENPFYNKTCANRTSDKICIGFHDINSLIGHKGLERDFKFIYPNASFYETTHMYPKITRLDIRKVKTKKGDIRYVRLAKDYTGLSLDRVLNCVANLEWFQKNLNIQVPWFYRRDIEYQMTKKPRIWNVQEMGFEYAFTCTMEPNILELKVMSDRKYVPGLMPGLLECIMFNKPDYLRTSDSNKMWGMLAKQYPASFIKNVYTKWKDEKIKVLSSYIQNLAKGNKVLIESTRTYISKCMNIVLSKHKVCDKINTFHLNNRVKEGMYEELFLSLIDFCYYLKPHKYTKISFELFMYKLFFTSDRKYKAMFYYSLNNLFNSLFKDKSYYSSFQEEYGFPWCLLINDYMHWALVINSFFKNFEKNFETWKDELMKKYTQYGSKISKEKFGKYIKSEMNKKNQFLYDIYSFSRNPESIKMRRRYNDNADFGHKKTTKKYEDFELPKEGDAKNLNLKWYDNEDDIYEDQLDEIDDTGQDRDDERMLYLNDFKNPVEAENANSIIFSNPYQYYFIKTTDIPDFCFSIPAQLCINEEYCNIMANFGEDKKFGFKNPDGLVMDLEKYQEIMPLYLSIDETGQLRRMGEIPAGNESGLADANLNFLEKMMSDKMETVKINILGSEVNLNPDLFRKEIAQTIVDEKEVYSEYEPLGTFITDANLETMLRQAFPKTFFQLLKGKISLTKNQIRDFVKKLQNNPACSSKEAKYLKTLLFSVNVKPYEEFSRDDSSLNLLFTEELTNFLKDEEEEESEEDIEEFFNVEENYKPEDLSSKIDNTSEYIKMVVKKNSNK</sequence>
<reference evidence="8" key="1">
    <citation type="submission" date="2019-11" db="EMBL/GenBank/DDBJ databases">
        <title>Complexity of the virome associated to tospovirus-transmitting thrips species.</title>
        <authorList>
            <person name="Chiapello M."/>
            <person name="Bosco L."/>
            <person name="Ciuffo M."/>
            <person name="Ottati S."/>
            <person name="Vallino M."/>
            <person name="Salem N."/>
            <person name="Rosa C."/>
            <person name="Tavella L."/>
            <person name="Turina M."/>
        </authorList>
    </citation>
    <scope>NUCLEOTIDE SEQUENCE</scope>
    <source>
        <strain evidence="8">THR-E_DN23726</strain>
    </source>
</reference>
<protein>
    <recommendedName>
        <fullName evidence="2">RNA-directed RNA polymerase L</fullName>
        <ecNumber evidence="1">2.7.7.48</ecNumber>
    </recommendedName>
    <alternativeName>
        <fullName evidence="4">Large structural protein</fullName>
    </alternativeName>
    <alternativeName>
        <fullName evidence="6">Replicase</fullName>
    </alternativeName>
    <alternativeName>
        <fullName evidence="5">Transcriptase</fullName>
    </alternativeName>
</protein>
<feature type="domain" description="RdRp catalytic" evidence="7">
    <location>
        <begin position="102"/>
        <end position="285"/>
    </location>
</feature>
<proteinExistence type="predicted"/>
<evidence type="ECO:0000259" key="7">
    <source>
        <dbReference type="PROSITE" id="PS50525"/>
    </source>
</evidence>
<evidence type="ECO:0000256" key="4">
    <source>
        <dbReference type="ARBA" id="ARBA00030285"/>
    </source>
</evidence>
<dbReference type="PROSITE" id="PS50525">
    <property type="entry name" value="RDRP_SSRNA_NEG_SEG"/>
    <property type="match status" value="1"/>
</dbReference>
<organism evidence="8">
    <name type="scientific">Thrips tabaci bunya-like virus 3</name>
    <dbReference type="NCBI Taxonomy" id="2771489"/>
    <lineage>
        <taxon>Viruses</taxon>
        <taxon>Riboviria</taxon>
        <taxon>Orthornavirae</taxon>
        <taxon>Negarnaviricota</taxon>
        <taxon>Polyploviricotina</taxon>
        <taxon>Ellioviricetes</taxon>
        <taxon>Bunyavirales</taxon>
    </lineage>
</organism>
<evidence type="ECO:0000256" key="2">
    <source>
        <dbReference type="ARBA" id="ARBA00018602"/>
    </source>
</evidence>
<dbReference type="GO" id="GO:0039694">
    <property type="term" value="P:viral RNA genome replication"/>
    <property type="evidence" value="ECO:0007669"/>
    <property type="project" value="InterPro"/>
</dbReference>